<evidence type="ECO:0000313" key="1">
    <source>
        <dbReference type="EMBL" id="KAF2610206.1"/>
    </source>
</evidence>
<protein>
    <submittedName>
        <fullName evidence="1">Uncharacterized protein</fullName>
    </submittedName>
</protein>
<organism evidence="1">
    <name type="scientific">Brassica cretica</name>
    <name type="common">Mustard</name>
    <dbReference type="NCBI Taxonomy" id="69181"/>
    <lineage>
        <taxon>Eukaryota</taxon>
        <taxon>Viridiplantae</taxon>
        <taxon>Streptophyta</taxon>
        <taxon>Embryophyta</taxon>
        <taxon>Tracheophyta</taxon>
        <taxon>Spermatophyta</taxon>
        <taxon>Magnoliopsida</taxon>
        <taxon>eudicotyledons</taxon>
        <taxon>Gunneridae</taxon>
        <taxon>Pentapetalae</taxon>
        <taxon>rosids</taxon>
        <taxon>malvids</taxon>
        <taxon>Brassicales</taxon>
        <taxon>Brassicaceae</taxon>
        <taxon>Brassiceae</taxon>
        <taxon>Brassica</taxon>
    </lineage>
</organism>
<reference evidence="1" key="1">
    <citation type="submission" date="2019-12" db="EMBL/GenBank/DDBJ databases">
        <title>Genome sequencing and annotation of Brassica cretica.</title>
        <authorList>
            <person name="Studholme D.J."/>
            <person name="Sarris P.F."/>
        </authorList>
    </citation>
    <scope>NUCLEOTIDE SEQUENCE</scope>
    <source>
        <strain evidence="1">PFS-102/07</strain>
        <tissue evidence="1">Leaf</tissue>
    </source>
</reference>
<sequence>MATLSLIPLTLDITSLNWLMNSRRGSSADRLQRSTSEVSLSRFVWFDRGFVSVFVSWFVLEVPLLATPVRGFSAQLLVLVLEVHKCRVMAAFLSGGAANSTCFAVRLELGFGFKRCVALCASPALVLHYSGDDMGNSGIRDNKENLTFPWCSSKVENGNRFQRILKNGLA</sequence>
<comment type="caution">
    <text evidence="1">The sequence shown here is derived from an EMBL/GenBank/DDBJ whole genome shotgun (WGS) entry which is preliminary data.</text>
</comment>
<gene>
    <name evidence="1" type="ORF">F2Q70_00012955</name>
</gene>
<name>A0A8S9LY70_BRACR</name>
<accession>A0A8S9LY70</accession>
<dbReference type="EMBL" id="QGKY02000089">
    <property type="protein sequence ID" value="KAF2610206.1"/>
    <property type="molecule type" value="Genomic_DNA"/>
</dbReference>
<dbReference type="AlphaFoldDB" id="A0A8S9LY70"/>
<proteinExistence type="predicted"/>